<dbReference type="EMBL" id="JAACNH010000002">
    <property type="protein sequence ID" value="KAG8451802.1"/>
    <property type="molecule type" value="Genomic_DNA"/>
</dbReference>
<proteinExistence type="predicted"/>
<accession>A0A8T2K5V6</accession>
<keyword evidence="3" id="KW-1185">Reference proteome</keyword>
<dbReference type="GO" id="GO:0046983">
    <property type="term" value="F:protein dimerization activity"/>
    <property type="evidence" value="ECO:0007669"/>
    <property type="project" value="InterPro"/>
</dbReference>
<dbReference type="InterPro" id="IPR008906">
    <property type="entry name" value="HATC_C_dom"/>
</dbReference>
<name>A0A8T2K5V6_9PIPI</name>
<gene>
    <name evidence="2" type="ORF">GDO86_003847</name>
</gene>
<dbReference type="SUPFAM" id="SSF53098">
    <property type="entry name" value="Ribonuclease H-like"/>
    <property type="match status" value="1"/>
</dbReference>
<dbReference type="OrthoDB" id="9037688at2759"/>
<dbReference type="AlphaFoldDB" id="A0A8T2K5V6"/>
<reference evidence="2" key="1">
    <citation type="thesis" date="2020" institute="ProQuest LLC" country="789 East Eisenhower Parkway, Ann Arbor, MI, USA">
        <title>Comparative Genomics and Chromosome Evolution.</title>
        <authorList>
            <person name="Mudd A.B."/>
        </authorList>
    </citation>
    <scope>NUCLEOTIDE SEQUENCE</scope>
    <source>
        <strain evidence="2">Female2</strain>
        <tissue evidence="2">Blood</tissue>
    </source>
</reference>
<dbReference type="Pfam" id="PF05699">
    <property type="entry name" value="Dimer_Tnp_hAT"/>
    <property type="match status" value="1"/>
</dbReference>
<evidence type="ECO:0000313" key="2">
    <source>
        <dbReference type="EMBL" id="KAG8451802.1"/>
    </source>
</evidence>
<evidence type="ECO:0000313" key="3">
    <source>
        <dbReference type="Proteomes" id="UP000812440"/>
    </source>
</evidence>
<sequence length="472" mass="54996">MGKASAALQASVALAKKGNVERHFKMLHSKTDTDFPLKSNLRKQKVQQLKHMLLTQQKMFTRPAEKNIATTVASYRVSQVIARRKKPFEDAMFVRMVFSDFEVKEELVKIIPLKGHTRGEDIYSKVKEYLISENIQIQKLVSITTDGAPAFTGRTNGFLALCRKDSSFPKFFSYHCIIHQQALCAKFLNMNDVIKTVIKIAHSLQRRLFRELIEELELQHGELPFHTEVRWLSKGKVLYRFNQLLPAILTFLKERNEETFVGILEDSNWLQDFAFLVDITEKLNDLNLKLQGKDKHILEMISEVKAFSEKLTLWEKNVMRGELKHFPTLNKQIETAEIPYERERFFNIITSLKEEFEKRFSDFKRIELVCQFVLFPLSNINVEESVADPINLWPVVPNEKYPHLISVAQQVKAFFPSTYLCESTFSSMNFIKNKYRTRLTDDHLDSCIRHGVTNYSPDFKKIVDESECQVSH</sequence>
<dbReference type="PANTHER" id="PTHR45913">
    <property type="entry name" value="EPM2A-INTERACTING PROTEIN 1"/>
    <property type="match status" value="1"/>
</dbReference>
<comment type="caution">
    <text evidence="2">The sequence shown here is derived from an EMBL/GenBank/DDBJ whole genome shotgun (WGS) entry which is preliminary data.</text>
</comment>
<dbReference type="Proteomes" id="UP000812440">
    <property type="component" value="Chromosome 2"/>
</dbReference>
<feature type="domain" description="HAT C-terminal dimerisation" evidence="1">
    <location>
        <begin position="385"/>
        <end position="447"/>
    </location>
</feature>
<organism evidence="2 3">
    <name type="scientific">Hymenochirus boettgeri</name>
    <name type="common">Congo dwarf clawed frog</name>
    <dbReference type="NCBI Taxonomy" id="247094"/>
    <lineage>
        <taxon>Eukaryota</taxon>
        <taxon>Metazoa</taxon>
        <taxon>Chordata</taxon>
        <taxon>Craniata</taxon>
        <taxon>Vertebrata</taxon>
        <taxon>Euteleostomi</taxon>
        <taxon>Amphibia</taxon>
        <taxon>Batrachia</taxon>
        <taxon>Anura</taxon>
        <taxon>Pipoidea</taxon>
        <taxon>Pipidae</taxon>
        <taxon>Pipinae</taxon>
        <taxon>Hymenochirus</taxon>
    </lineage>
</organism>
<dbReference type="PANTHER" id="PTHR45913:SF21">
    <property type="entry name" value="DUF4371 DOMAIN-CONTAINING PROTEIN"/>
    <property type="match status" value="1"/>
</dbReference>
<dbReference type="InterPro" id="IPR012337">
    <property type="entry name" value="RNaseH-like_sf"/>
</dbReference>
<evidence type="ECO:0000259" key="1">
    <source>
        <dbReference type="Pfam" id="PF05699"/>
    </source>
</evidence>
<protein>
    <recommendedName>
        <fullName evidence="1">HAT C-terminal dimerisation domain-containing protein</fullName>
    </recommendedName>
</protein>